<name>A0A194PNT6_PAPXU</name>
<evidence type="ECO:0000313" key="1">
    <source>
        <dbReference type="EMBL" id="KPI94977.1"/>
    </source>
</evidence>
<dbReference type="Proteomes" id="UP000053268">
    <property type="component" value="Unassembled WGS sequence"/>
</dbReference>
<dbReference type="AlphaFoldDB" id="A0A194PNT6"/>
<evidence type="ECO:0000313" key="2">
    <source>
        <dbReference type="Proteomes" id="UP000053268"/>
    </source>
</evidence>
<protein>
    <submittedName>
        <fullName evidence="1">Uncharacterized protein</fullName>
    </submittedName>
</protein>
<dbReference type="EMBL" id="KQ459597">
    <property type="protein sequence ID" value="KPI94977.1"/>
    <property type="molecule type" value="Genomic_DNA"/>
</dbReference>
<gene>
    <name evidence="1" type="ORF">RR46_11981</name>
</gene>
<organism evidence="1 2">
    <name type="scientific">Papilio xuthus</name>
    <name type="common">Asian swallowtail butterfly</name>
    <dbReference type="NCBI Taxonomy" id="66420"/>
    <lineage>
        <taxon>Eukaryota</taxon>
        <taxon>Metazoa</taxon>
        <taxon>Ecdysozoa</taxon>
        <taxon>Arthropoda</taxon>
        <taxon>Hexapoda</taxon>
        <taxon>Insecta</taxon>
        <taxon>Pterygota</taxon>
        <taxon>Neoptera</taxon>
        <taxon>Endopterygota</taxon>
        <taxon>Lepidoptera</taxon>
        <taxon>Glossata</taxon>
        <taxon>Ditrysia</taxon>
        <taxon>Papilionoidea</taxon>
        <taxon>Papilionidae</taxon>
        <taxon>Papilioninae</taxon>
        <taxon>Papilio</taxon>
    </lineage>
</organism>
<proteinExistence type="predicted"/>
<sequence>MFIIWVFKYVDIYEVPGKRSVGRRKKSWLRNIREWTGVASAAQLFRLARDESNYGELIANLHKQVREIRSVVAIAAAAGAGVGGPRRVFARTTCDLHRITYSGCCLDNATNLIAQG</sequence>
<accession>A0A194PNT6</accession>
<keyword evidence="2" id="KW-1185">Reference proteome</keyword>
<reference evidence="1 2" key="1">
    <citation type="journal article" date="2015" name="Nat. Commun.">
        <title>Outbred genome sequencing and CRISPR/Cas9 gene editing in butterflies.</title>
        <authorList>
            <person name="Li X."/>
            <person name="Fan D."/>
            <person name="Zhang W."/>
            <person name="Liu G."/>
            <person name="Zhang L."/>
            <person name="Zhao L."/>
            <person name="Fang X."/>
            <person name="Chen L."/>
            <person name="Dong Y."/>
            <person name="Chen Y."/>
            <person name="Ding Y."/>
            <person name="Zhao R."/>
            <person name="Feng M."/>
            <person name="Zhu Y."/>
            <person name="Feng Y."/>
            <person name="Jiang X."/>
            <person name="Zhu D."/>
            <person name="Xiang H."/>
            <person name="Feng X."/>
            <person name="Li S."/>
            <person name="Wang J."/>
            <person name="Zhang G."/>
            <person name="Kronforst M.R."/>
            <person name="Wang W."/>
        </authorList>
    </citation>
    <scope>NUCLEOTIDE SEQUENCE [LARGE SCALE GENOMIC DNA]</scope>
    <source>
        <strain evidence="1">Ya'a_city_454_Px</strain>
        <tissue evidence="1">Whole body</tissue>
    </source>
</reference>